<dbReference type="EMBL" id="DS547099">
    <property type="protein sequence ID" value="EDR09622.1"/>
    <property type="molecule type" value="Genomic_DNA"/>
</dbReference>
<organism evidence="2">
    <name type="scientific">Laccaria bicolor (strain S238N-H82 / ATCC MYA-4686)</name>
    <name type="common">Bicoloured deceiver</name>
    <name type="synonym">Laccaria laccata var. bicolor</name>
    <dbReference type="NCBI Taxonomy" id="486041"/>
    <lineage>
        <taxon>Eukaryota</taxon>
        <taxon>Fungi</taxon>
        <taxon>Dikarya</taxon>
        <taxon>Basidiomycota</taxon>
        <taxon>Agaricomycotina</taxon>
        <taxon>Agaricomycetes</taxon>
        <taxon>Agaricomycetidae</taxon>
        <taxon>Agaricales</taxon>
        <taxon>Agaricineae</taxon>
        <taxon>Hydnangiaceae</taxon>
        <taxon>Laccaria</taxon>
    </lineage>
</organism>
<name>B0D7B1_LACBS</name>
<dbReference type="HOGENOM" id="CLU_2705230_0_0_1"/>
<keyword evidence="2" id="KW-1185">Reference proteome</keyword>
<dbReference type="GeneID" id="6075537"/>
<dbReference type="KEGG" id="lbc:LACBIDRAFT_318869"/>
<gene>
    <name evidence="1" type="ORF">LACBIDRAFT_318869</name>
</gene>
<evidence type="ECO:0000313" key="2">
    <source>
        <dbReference type="Proteomes" id="UP000001194"/>
    </source>
</evidence>
<protein>
    <submittedName>
        <fullName evidence="1">Predicted protein</fullName>
    </submittedName>
</protein>
<sequence length="73" mass="8079">MAQRAFPTPSQQVADDIRETFTRKTTGTLLKGIRGDGLKALILPAVRILPFQTTPQKEGERITESISFFSTSL</sequence>
<dbReference type="InParanoid" id="B0D7B1"/>
<dbReference type="AlphaFoldDB" id="B0D7B1"/>
<proteinExistence type="predicted"/>
<evidence type="ECO:0000313" key="1">
    <source>
        <dbReference type="EMBL" id="EDR09622.1"/>
    </source>
</evidence>
<accession>B0D7B1</accession>
<reference evidence="1 2" key="1">
    <citation type="journal article" date="2008" name="Nature">
        <title>The genome of Laccaria bicolor provides insights into mycorrhizal symbiosis.</title>
        <authorList>
            <person name="Martin F."/>
            <person name="Aerts A."/>
            <person name="Ahren D."/>
            <person name="Brun A."/>
            <person name="Danchin E.G.J."/>
            <person name="Duchaussoy F."/>
            <person name="Gibon J."/>
            <person name="Kohler A."/>
            <person name="Lindquist E."/>
            <person name="Pereda V."/>
            <person name="Salamov A."/>
            <person name="Shapiro H.J."/>
            <person name="Wuyts J."/>
            <person name="Blaudez D."/>
            <person name="Buee M."/>
            <person name="Brokstein P."/>
            <person name="Canbaeck B."/>
            <person name="Cohen D."/>
            <person name="Courty P.E."/>
            <person name="Coutinho P.M."/>
            <person name="Delaruelle C."/>
            <person name="Detter J.C."/>
            <person name="Deveau A."/>
            <person name="DiFazio S."/>
            <person name="Duplessis S."/>
            <person name="Fraissinet-Tachet L."/>
            <person name="Lucic E."/>
            <person name="Frey-Klett P."/>
            <person name="Fourrey C."/>
            <person name="Feussner I."/>
            <person name="Gay G."/>
            <person name="Grimwood J."/>
            <person name="Hoegger P.J."/>
            <person name="Jain P."/>
            <person name="Kilaru S."/>
            <person name="Labbe J."/>
            <person name="Lin Y.C."/>
            <person name="Legue V."/>
            <person name="Le Tacon F."/>
            <person name="Marmeisse R."/>
            <person name="Melayah D."/>
            <person name="Montanini B."/>
            <person name="Muratet M."/>
            <person name="Nehls U."/>
            <person name="Niculita-Hirzel H."/>
            <person name="Oudot-Le Secq M.P."/>
            <person name="Peter M."/>
            <person name="Quesneville H."/>
            <person name="Rajashekar B."/>
            <person name="Reich M."/>
            <person name="Rouhier N."/>
            <person name="Schmutz J."/>
            <person name="Yin T."/>
            <person name="Chalot M."/>
            <person name="Henrissat B."/>
            <person name="Kuees U."/>
            <person name="Lucas S."/>
            <person name="Van de Peer Y."/>
            <person name="Podila G.K."/>
            <person name="Polle A."/>
            <person name="Pukkila P.J."/>
            <person name="Richardson P.M."/>
            <person name="Rouze P."/>
            <person name="Sanders I.R."/>
            <person name="Stajich J.E."/>
            <person name="Tunlid A."/>
            <person name="Tuskan G."/>
            <person name="Grigoriev I.V."/>
        </authorList>
    </citation>
    <scope>NUCLEOTIDE SEQUENCE [LARGE SCALE GENOMIC DNA]</scope>
    <source>
        <strain evidence="2">S238N-H82 / ATCC MYA-4686</strain>
    </source>
</reference>
<dbReference type="Proteomes" id="UP000001194">
    <property type="component" value="Unassembled WGS sequence"/>
</dbReference>
<dbReference type="RefSeq" id="XP_001879971.1">
    <property type="nucleotide sequence ID" value="XM_001879936.1"/>
</dbReference>